<sequence length="220" mass="24904">MVGPYVEGDTLRLYCDVYGGKPAPTVSWHRDDKLVSNKTVTVRNGVTRNELVIKNLGRNDVRSMLTCNATNNNRKGRYTSGLEENTEEQQNPFMRRIPCLKLLNGFLNLSPIHGTCEQSIGRNCKPRPSSQYPRTLVTIISDRIRRVLSMSGTLGHGLYKVCVQQMTRPDYPVFGRGKFRGIVPQFRMNGEVLRLIASFRVGQFLNKVQPSLDSRLVDSE</sequence>
<dbReference type="SUPFAM" id="SSF48726">
    <property type="entry name" value="Immunoglobulin"/>
    <property type="match status" value="1"/>
</dbReference>
<dbReference type="Proteomes" id="UP000053105">
    <property type="component" value="Unassembled WGS sequence"/>
</dbReference>
<dbReference type="InterPro" id="IPR007110">
    <property type="entry name" value="Ig-like_dom"/>
</dbReference>
<protein>
    <recommendedName>
        <fullName evidence="1">Ig-like domain-containing protein</fullName>
    </recommendedName>
</protein>
<dbReference type="PANTHER" id="PTHR23278">
    <property type="entry name" value="SIDESTEP PROTEIN"/>
    <property type="match status" value="1"/>
</dbReference>
<gene>
    <name evidence="2" type="ORF">WN51_03858</name>
</gene>
<dbReference type="AlphaFoldDB" id="A0A0M9AC39"/>
<dbReference type="OrthoDB" id="10006996at2759"/>
<dbReference type="InterPro" id="IPR013783">
    <property type="entry name" value="Ig-like_fold"/>
</dbReference>
<dbReference type="InterPro" id="IPR036179">
    <property type="entry name" value="Ig-like_dom_sf"/>
</dbReference>
<dbReference type="InterPro" id="IPR003598">
    <property type="entry name" value="Ig_sub2"/>
</dbReference>
<feature type="domain" description="Ig-like" evidence="1">
    <location>
        <begin position="7"/>
        <end position="83"/>
    </location>
</feature>
<dbReference type="STRING" id="166423.A0A0M9AC39"/>
<organism evidence="2 3">
    <name type="scientific">Melipona quadrifasciata</name>
    <dbReference type="NCBI Taxonomy" id="166423"/>
    <lineage>
        <taxon>Eukaryota</taxon>
        <taxon>Metazoa</taxon>
        <taxon>Ecdysozoa</taxon>
        <taxon>Arthropoda</taxon>
        <taxon>Hexapoda</taxon>
        <taxon>Insecta</taxon>
        <taxon>Pterygota</taxon>
        <taxon>Neoptera</taxon>
        <taxon>Endopterygota</taxon>
        <taxon>Hymenoptera</taxon>
        <taxon>Apocrita</taxon>
        <taxon>Aculeata</taxon>
        <taxon>Apoidea</taxon>
        <taxon>Anthophila</taxon>
        <taxon>Apidae</taxon>
        <taxon>Melipona</taxon>
    </lineage>
</organism>
<dbReference type="Gene3D" id="2.60.40.10">
    <property type="entry name" value="Immunoglobulins"/>
    <property type="match status" value="1"/>
</dbReference>
<dbReference type="SMART" id="SM00408">
    <property type="entry name" value="IGc2"/>
    <property type="match status" value="1"/>
</dbReference>
<dbReference type="PANTHER" id="PTHR23278:SF25">
    <property type="entry name" value="GH14967P"/>
    <property type="match status" value="1"/>
</dbReference>
<evidence type="ECO:0000259" key="1">
    <source>
        <dbReference type="PROSITE" id="PS50835"/>
    </source>
</evidence>
<evidence type="ECO:0000313" key="2">
    <source>
        <dbReference type="EMBL" id="KOX80796.1"/>
    </source>
</evidence>
<dbReference type="Pfam" id="PF13927">
    <property type="entry name" value="Ig_3"/>
    <property type="match status" value="1"/>
</dbReference>
<proteinExistence type="predicted"/>
<dbReference type="PROSITE" id="PS50835">
    <property type="entry name" value="IG_LIKE"/>
    <property type="match status" value="1"/>
</dbReference>
<accession>A0A0M9AC39</accession>
<dbReference type="EMBL" id="KQ435697">
    <property type="protein sequence ID" value="KOX80796.1"/>
    <property type="molecule type" value="Genomic_DNA"/>
</dbReference>
<reference evidence="2 3" key="1">
    <citation type="submission" date="2015-07" db="EMBL/GenBank/DDBJ databases">
        <title>The genome of Melipona quadrifasciata.</title>
        <authorList>
            <person name="Pan H."/>
            <person name="Kapheim K."/>
        </authorList>
    </citation>
    <scope>NUCLEOTIDE SEQUENCE [LARGE SCALE GENOMIC DNA]</scope>
    <source>
        <strain evidence="2">0111107301</strain>
        <tissue evidence="2">Whole body</tissue>
    </source>
</reference>
<keyword evidence="3" id="KW-1185">Reference proteome</keyword>
<name>A0A0M9AC39_9HYME</name>
<evidence type="ECO:0000313" key="3">
    <source>
        <dbReference type="Proteomes" id="UP000053105"/>
    </source>
</evidence>